<name>A0A3B0RTV8_9ZZZZ</name>
<dbReference type="GO" id="GO:0004140">
    <property type="term" value="F:dephospho-CoA kinase activity"/>
    <property type="evidence" value="ECO:0007669"/>
    <property type="project" value="UniProtKB-EC"/>
</dbReference>
<sequence>MGKSTTANMFEKLGYPVFDADKQVHKLYRKGGQAVRQIAQIFPDVITNGAVNRQLLAAKISKDKTVLPRIEKIVHPMVRSLEKKFVSDQQKANAKLIILDIPLLFETGRTKDVDIIIVVSATEKQQRQRVLQRPGMTQEKLDVILARQIPDKEKQRQADYVINTGKSLEDTFGQVKKLVVKLTSPTNKLEA</sequence>
<proteinExistence type="inferred from homology"/>
<dbReference type="Pfam" id="PF01121">
    <property type="entry name" value="CoaE"/>
    <property type="match status" value="1"/>
</dbReference>
<evidence type="ECO:0000256" key="2">
    <source>
        <dbReference type="ARBA" id="ARBA00022840"/>
    </source>
</evidence>
<dbReference type="Gene3D" id="3.40.50.300">
    <property type="entry name" value="P-loop containing nucleotide triphosphate hydrolases"/>
    <property type="match status" value="1"/>
</dbReference>
<keyword evidence="1" id="KW-0547">Nucleotide-binding</keyword>
<reference evidence="3" key="1">
    <citation type="submission" date="2018-06" db="EMBL/GenBank/DDBJ databases">
        <authorList>
            <person name="Zhirakovskaya E."/>
        </authorList>
    </citation>
    <scope>NUCLEOTIDE SEQUENCE</scope>
</reference>
<dbReference type="SUPFAM" id="SSF52540">
    <property type="entry name" value="P-loop containing nucleoside triphosphate hydrolases"/>
    <property type="match status" value="1"/>
</dbReference>
<gene>
    <name evidence="3" type="ORF">MNBD_ALPHA08-846</name>
</gene>
<dbReference type="CDD" id="cd02022">
    <property type="entry name" value="DPCK"/>
    <property type="match status" value="1"/>
</dbReference>
<organism evidence="3">
    <name type="scientific">hydrothermal vent metagenome</name>
    <dbReference type="NCBI Taxonomy" id="652676"/>
    <lineage>
        <taxon>unclassified sequences</taxon>
        <taxon>metagenomes</taxon>
        <taxon>ecological metagenomes</taxon>
    </lineage>
</organism>
<dbReference type="InterPro" id="IPR001977">
    <property type="entry name" value="Depp_CoAkinase"/>
</dbReference>
<dbReference type="AlphaFoldDB" id="A0A3B0RTV8"/>
<evidence type="ECO:0000313" key="3">
    <source>
        <dbReference type="EMBL" id="VAV91828.1"/>
    </source>
</evidence>
<dbReference type="GO" id="GO:0015937">
    <property type="term" value="P:coenzyme A biosynthetic process"/>
    <property type="evidence" value="ECO:0007669"/>
    <property type="project" value="InterPro"/>
</dbReference>
<protein>
    <submittedName>
        <fullName evidence="3">Dephospho-CoA kinase</fullName>
        <ecNumber evidence="3">2.7.1.24</ecNumber>
    </submittedName>
</protein>
<dbReference type="EMBL" id="UOEC01000093">
    <property type="protein sequence ID" value="VAV91828.1"/>
    <property type="molecule type" value="Genomic_DNA"/>
</dbReference>
<dbReference type="PANTHER" id="PTHR10695">
    <property type="entry name" value="DEPHOSPHO-COA KINASE-RELATED"/>
    <property type="match status" value="1"/>
</dbReference>
<dbReference type="GO" id="GO:0005524">
    <property type="term" value="F:ATP binding"/>
    <property type="evidence" value="ECO:0007669"/>
    <property type="project" value="UniProtKB-KW"/>
</dbReference>
<dbReference type="EC" id="2.7.1.24" evidence="3"/>
<keyword evidence="3" id="KW-0418">Kinase</keyword>
<keyword evidence="3" id="KW-0808">Transferase</keyword>
<keyword evidence="2" id="KW-0067">ATP-binding</keyword>
<evidence type="ECO:0000256" key="1">
    <source>
        <dbReference type="ARBA" id="ARBA00022741"/>
    </source>
</evidence>
<dbReference type="PANTHER" id="PTHR10695:SF46">
    <property type="entry name" value="BIFUNCTIONAL COENZYME A SYNTHASE-RELATED"/>
    <property type="match status" value="1"/>
</dbReference>
<dbReference type="PROSITE" id="PS51219">
    <property type="entry name" value="DPCK"/>
    <property type="match status" value="1"/>
</dbReference>
<dbReference type="InterPro" id="IPR027417">
    <property type="entry name" value="P-loop_NTPase"/>
</dbReference>
<dbReference type="HAMAP" id="MF_00376">
    <property type="entry name" value="Dephospho_CoA_kinase"/>
    <property type="match status" value="1"/>
</dbReference>
<accession>A0A3B0RTV8</accession>
<dbReference type="NCBIfam" id="TIGR00152">
    <property type="entry name" value="dephospho-CoA kinase"/>
    <property type="match status" value="1"/>
</dbReference>